<sequence length="135" mass="15087">MANLAKSVLHVAVGVIVRQQQVLLALRKASQHQGGKWEFPGGKLEQGELTEHALVRELAEEIGITVQASSPLLQLRYQYPEREVFLDIRLVTEFSGEPQGLEGQAVKWFAISELDTIALPDANQPIVEHLQQHFL</sequence>
<evidence type="ECO:0000256" key="15">
    <source>
        <dbReference type="ARBA" id="ARBA00041979"/>
    </source>
</evidence>
<evidence type="ECO:0000256" key="8">
    <source>
        <dbReference type="ARBA" id="ARBA00022842"/>
    </source>
</evidence>
<comment type="catalytic activity">
    <reaction evidence="10">
        <text>8-oxo-dGTP + H2O = 8-oxo-dGMP + diphosphate + H(+)</text>
        <dbReference type="Rhea" id="RHEA:31575"/>
        <dbReference type="ChEBI" id="CHEBI:15377"/>
        <dbReference type="ChEBI" id="CHEBI:15378"/>
        <dbReference type="ChEBI" id="CHEBI:33019"/>
        <dbReference type="ChEBI" id="CHEBI:63224"/>
        <dbReference type="ChEBI" id="CHEBI:77896"/>
        <dbReference type="EC" id="3.6.1.55"/>
    </reaction>
</comment>
<dbReference type="PROSITE" id="PS51462">
    <property type="entry name" value="NUDIX"/>
    <property type="match status" value="1"/>
</dbReference>
<keyword evidence="8" id="KW-0460">Magnesium</keyword>
<dbReference type="InterPro" id="IPR020084">
    <property type="entry name" value="NUDIX_hydrolase_CS"/>
</dbReference>
<evidence type="ECO:0000256" key="7">
    <source>
        <dbReference type="ARBA" id="ARBA00022801"/>
    </source>
</evidence>
<dbReference type="InterPro" id="IPR029119">
    <property type="entry name" value="MutY_C"/>
</dbReference>
<evidence type="ECO:0000313" key="18">
    <source>
        <dbReference type="EMBL" id="MCB5228083.1"/>
    </source>
</evidence>
<dbReference type="Proteomes" id="UP000633814">
    <property type="component" value="Unassembled WGS sequence"/>
</dbReference>
<keyword evidence="4" id="KW-0235">DNA replication</keyword>
<evidence type="ECO:0000256" key="10">
    <source>
        <dbReference type="ARBA" id="ARBA00035861"/>
    </source>
</evidence>
<evidence type="ECO:0000256" key="6">
    <source>
        <dbReference type="ARBA" id="ARBA00022763"/>
    </source>
</evidence>
<dbReference type="EMBL" id="JAEINI020000014">
    <property type="protein sequence ID" value="MCB5228083.1"/>
    <property type="molecule type" value="Genomic_DNA"/>
</dbReference>
<evidence type="ECO:0000256" key="2">
    <source>
        <dbReference type="ARBA" id="ARBA00005582"/>
    </source>
</evidence>
<evidence type="ECO:0000256" key="13">
    <source>
        <dbReference type="ARBA" id="ARBA00040794"/>
    </source>
</evidence>
<evidence type="ECO:0000256" key="11">
    <source>
        <dbReference type="ARBA" id="ARBA00036904"/>
    </source>
</evidence>
<comment type="similarity">
    <text evidence="2">Belongs to the Nudix hydrolase family.</text>
</comment>
<dbReference type="Pfam" id="PF14815">
    <property type="entry name" value="NUDIX_4"/>
    <property type="match status" value="1"/>
</dbReference>
<keyword evidence="5" id="KW-0479">Metal-binding</keyword>
<reference evidence="18 19" key="1">
    <citation type="submission" date="2021-10" db="EMBL/GenBank/DDBJ databases">
        <title>Alishewanella koreense sp. nov. isolated from seawater of southwestern coast in South Korea and the proposal for the reclassification of Rheinheimera perlucida and Rheinheimera tuosuensis as Arsukibacterium perlucida and Arsukibacterium tuosuensis.</title>
        <authorList>
            <person name="Kim K.H."/>
            <person name="Ruan W."/>
            <person name="Kim K.R."/>
            <person name="Baek J.H."/>
            <person name="Jeon C.O."/>
        </authorList>
    </citation>
    <scope>NUCLEOTIDE SEQUENCE [LARGE SCALE GENOMIC DNA]</scope>
    <source>
        <strain evidence="18 19">16-MA</strain>
    </source>
</reference>
<evidence type="ECO:0000256" key="12">
    <source>
        <dbReference type="ARBA" id="ARBA00038905"/>
    </source>
</evidence>
<dbReference type="PANTHER" id="PTHR47707">
    <property type="entry name" value="8-OXO-DGTP DIPHOSPHATASE"/>
    <property type="match status" value="1"/>
</dbReference>
<protein>
    <recommendedName>
        <fullName evidence="13">8-oxo-dGTP diphosphatase</fullName>
        <ecNumber evidence="12">3.6.1.55</ecNumber>
    </recommendedName>
    <alternativeName>
        <fullName evidence="16">7,8-dihydro-8-oxoguanine-triphosphatase</fullName>
    </alternativeName>
    <alternativeName>
        <fullName evidence="15">Mutator protein MutT</fullName>
    </alternativeName>
    <alternativeName>
        <fullName evidence="14">dGTP pyrophosphohydrolase</fullName>
    </alternativeName>
</protein>
<dbReference type="NCBIfam" id="TIGR00586">
    <property type="entry name" value="mutt"/>
    <property type="match status" value="1"/>
</dbReference>
<gene>
    <name evidence="18" type="primary">mutT</name>
    <name evidence="18" type="ORF">JAO78_014825</name>
</gene>
<dbReference type="CDD" id="cd03425">
    <property type="entry name" value="NUDIX_MutT_NudA_like"/>
    <property type="match status" value="1"/>
</dbReference>
<keyword evidence="3" id="KW-0515">Mutator protein</keyword>
<keyword evidence="6" id="KW-0227">DNA damage</keyword>
<feature type="domain" description="Nudix hydrolase" evidence="17">
    <location>
        <begin position="6"/>
        <end position="134"/>
    </location>
</feature>
<evidence type="ECO:0000256" key="1">
    <source>
        <dbReference type="ARBA" id="ARBA00001946"/>
    </source>
</evidence>
<dbReference type="InterPro" id="IPR020476">
    <property type="entry name" value="Nudix_hydrolase"/>
</dbReference>
<dbReference type="InterPro" id="IPR015797">
    <property type="entry name" value="NUDIX_hydrolase-like_dom_sf"/>
</dbReference>
<evidence type="ECO:0000256" key="9">
    <source>
        <dbReference type="ARBA" id="ARBA00023204"/>
    </source>
</evidence>
<evidence type="ECO:0000256" key="3">
    <source>
        <dbReference type="ARBA" id="ARBA00022457"/>
    </source>
</evidence>
<dbReference type="PANTHER" id="PTHR47707:SF1">
    <property type="entry name" value="NUDIX HYDROLASE FAMILY PROTEIN"/>
    <property type="match status" value="1"/>
</dbReference>
<dbReference type="InterPro" id="IPR047127">
    <property type="entry name" value="MutT-like"/>
</dbReference>
<dbReference type="PRINTS" id="PR00502">
    <property type="entry name" value="NUDIXFAMILY"/>
</dbReference>
<evidence type="ECO:0000256" key="14">
    <source>
        <dbReference type="ARBA" id="ARBA00041592"/>
    </source>
</evidence>
<accession>A0ABS8C6W9</accession>
<evidence type="ECO:0000259" key="17">
    <source>
        <dbReference type="PROSITE" id="PS51462"/>
    </source>
</evidence>
<name>A0ABS8C6W9_9ALTE</name>
<proteinExistence type="inferred from homology"/>
<comment type="caution">
    <text evidence="18">The sequence shown here is derived from an EMBL/GenBank/DDBJ whole genome shotgun (WGS) entry which is preliminary data.</text>
</comment>
<organism evidence="18 19">
    <name type="scientific">Alishewanella maricola</name>
    <dbReference type="NCBI Taxonomy" id="2795740"/>
    <lineage>
        <taxon>Bacteria</taxon>
        <taxon>Pseudomonadati</taxon>
        <taxon>Pseudomonadota</taxon>
        <taxon>Gammaproteobacteria</taxon>
        <taxon>Alteromonadales</taxon>
        <taxon>Alteromonadaceae</taxon>
        <taxon>Alishewanella</taxon>
    </lineage>
</organism>
<dbReference type="InterPro" id="IPR000086">
    <property type="entry name" value="NUDIX_hydrolase_dom"/>
</dbReference>
<keyword evidence="7" id="KW-0378">Hydrolase</keyword>
<keyword evidence="19" id="KW-1185">Reference proteome</keyword>
<comment type="catalytic activity">
    <reaction evidence="11">
        <text>8-oxo-GTP + H2O = 8-oxo-GMP + diphosphate + H(+)</text>
        <dbReference type="Rhea" id="RHEA:67616"/>
        <dbReference type="ChEBI" id="CHEBI:15377"/>
        <dbReference type="ChEBI" id="CHEBI:15378"/>
        <dbReference type="ChEBI" id="CHEBI:33019"/>
        <dbReference type="ChEBI" id="CHEBI:143553"/>
        <dbReference type="ChEBI" id="CHEBI:145694"/>
    </reaction>
</comment>
<dbReference type="PROSITE" id="PS00893">
    <property type="entry name" value="NUDIX_BOX"/>
    <property type="match status" value="1"/>
</dbReference>
<dbReference type="SUPFAM" id="SSF55811">
    <property type="entry name" value="Nudix"/>
    <property type="match status" value="1"/>
</dbReference>
<comment type="cofactor">
    <cofactor evidence="1">
        <name>Mg(2+)</name>
        <dbReference type="ChEBI" id="CHEBI:18420"/>
    </cofactor>
</comment>
<dbReference type="RefSeq" id="WP_226752147.1">
    <property type="nucleotide sequence ID" value="NZ_JAEINI020000014.1"/>
</dbReference>
<dbReference type="InterPro" id="IPR003561">
    <property type="entry name" value="Mutator_MutT"/>
</dbReference>
<dbReference type="Gene3D" id="3.90.79.10">
    <property type="entry name" value="Nucleoside Triphosphate Pyrophosphohydrolase"/>
    <property type="match status" value="1"/>
</dbReference>
<evidence type="ECO:0000256" key="5">
    <source>
        <dbReference type="ARBA" id="ARBA00022723"/>
    </source>
</evidence>
<evidence type="ECO:0000256" key="4">
    <source>
        <dbReference type="ARBA" id="ARBA00022705"/>
    </source>
</evidence>
<dbReference type="EC" id="3.6.1.55" evidence="12"/>
<keyword evidence="9" id="KW-0234">DNA repair</keyword>
<evidence type="ECO:0000313" key="19">
    <source>
        <dbReference type="Proteomes" id="UP000633814"/>
    </source>
</evidence>
<evidence type="ECO:0000256" key="16">
    <source>
        <dbReference type="ARBA" id="ARBA00042798"/>
    </source>
</evidence>